<feature type="domain" description="DUF397" evidence="1">
    <location>
        <begin position="19"/>
        <end position="68"/>
    </location>
</feature>
<dbReference type="EMBL" id="CP163445">
    <property type="protein sequence ID" value="XDQ81169.1"/>
    <property type="molecule type" value="Genomic_DNA"/>
</dbReference>
<evidence type="ECO:0000313" key="2">
    <source>
        <dbReference type="EMBL" id="XDQ81169.1"/>
    </source>
</evidence>
<gene>
    <name evidence="2" type="ORF">AB2U05_23250</name>
</gene>
<evidence type="ECO:0000259" key="1">
    <source>
        <dbReference type="Pfam" id="PF04149"/>
    </source>
</evidence>
<dbReference type="RefSeq" id="WP_369184140.1">
    <property type="nucleotide sequence ID" value="NZ_CP163445.1"/>
</dbReference>
<organism evidence="2">
    <name type="scientific">Streptomyces sp. Y1</name>
    <dbReference type="NCBI Taxonomy" id="3238634"/>
    <lineage>
        <taxon>Bacteria</taxon>
        <taxon>Bacillati</taxon>
        <taxon>Actinomycetota</taxon>
        <taxon>Actinomycetes</taxon>
        <taxon>Kitasatosporales</taxon>
        <taxon>Streptomycetaceae</taxon>
        <taxon>Streptomyces</taxon>
    </lineage>
</organism>
<dbReference type="Pfam" id="PF04149">
    <property type="entry name" value="DUF397"/>
    <property type="match status" value="1"/>
</dbReference>
<name>A0AB39TQ24_9ACTN</name>
<reference evidence="2" key="1">
    <citation type="submission" date="2024-07" db="EMBL/GenBank/DDBJ databases">
        <authorList>
            <person name="Yu S.T."/>
        </authorList>
    </citation>
    <scope>NUCLEOTIDE SEQUENCE</scope>
    <source>
        <strain evidence="2">Y1</strain>
    </source>
</reference>
<dbReference type="AlphaFoldDB" id="A0AB39TQ24"/>
<dbReference type="InterPro" id="IPR007278">
    <property type="entry name" value="DUF397"/>
</dbReference>
<accession>A0AB39TQ24</accession>
<sequence length="76" mass="8559">MNKNDLDPAWLEEQLARAEWQTASSGGTNCVEVAFLENAIVAIRDSKNKQKPPHIFDDAEYDVFVAGILRGELRRV</sequence>
<protein>
    <submittedName>
        <fullName evidence="2">DUF397 domain-containing protein</fullName>
    </submittedName>
</protein>
<proteinExistence type="predicted"/>